<protein>
    <submittedName>
        <fullName evidence="1">Uncharacterized protein</fullName>
    </submittedName>
</protein>
<keyword evidence="2" id="KW-1185">Reference proteome</keyword>
<evidence type="ECO:0000313" key="1">
    <source>
        <dbReference type="EMBL" id="KRZ60255.1"/>
    </source>
</evidence>
<dbReference type="Proteomes" id="UP000054721">
    <property type="component" value="Unassembled WGS sequence"/>
</dbReference>
<evidence type="ECO:0000313" key="2">
    <source>
        <dbReference type="Proteomes" id="UP000054721"/>
    </source>
</evidence>
<comment type="caution">
    <text evidence="1">The sequence shown here is derived from an EMBL/GenBank/DDBJ whole genome shotgun (WGS) entry which is preliminary data.</text>
</comment>
<accession>A0A0V1LL47</accession>
<reference evidence="1 2" key="1">
    <citation type="submission" date="2015-05" db="EMBL/GenBank/DDBJ databases">
        <title>Evolution of Trichinella species and genotypes.</title>
        <authorList>
            <person name="Korhonen P.K."/>
            <person name="Edoardo P."/>
            <person name="Giuseppe L.R."/>
            <person name="Gasser R.B."/>
        </authorList>
    </citation>
    <scope>NUCLEOTIDE SEQUENCE [LARGE SCALE GENOMIC DNA]</scope>
    <source>
        <strain evidence="1">ISS10</strain>
    </source>
</reference>
<sequence length="60" mass="7002">MCKPTTSQLTRILTCLKCKAKYKTPVRNMTFIIIHIAEIVRRTENIIQKLCSLCFCNKKL</sequence>
<organism evidence="1 2">
    <name type="scientific">Trichinella nativa</name>
    <dbReference type="NCBI Taxonomy" id="6335"/>
    <lineage>
        <taxon>Eukaryota</taxon>
        <taxon>Metazoa</taxon>
        <taxon>Ecdysozoa</taxon>
        <taxon>Nematoda</taxon>
        <taxon>Enoplea</taxon>
        <taxon>Dorylaimia</taxon>
        <taxon>Trichinellida</taxon>
        <taxon>Trichinellidae</taxon>
        <taxon>Trichinella</taxon>
    </lineage>
</organism>
<name>A0A0V1LL47_9BILA</name>
<dbReference type="AlphaFoldDB" id="A0A0V1LL47"/>
<dbReference type="EMBL" id="JYDW01000031">
    <property type="protein sequence ID" value="KRZ60255.1"/>
    <property type="molecule type" value="Genomic_DNA"/>
</dbReference>
<gene>
    <name evidence="1" type="ORF">T02_9951</name>
</gene>
<proteinExistence type="predicted"/>